<dbReference type="InterPro" id="IPR011006">
    <property type="entry name" value="CheY-like_superfamily"/>
</dbReference>
<comment type="caution">
    <text evidence="10">The sequence shown here is derived from an EMBL/GenBank/DDBJ whole genome shotgun (WGS) entry which is preliminary data.</text>
</comment>
<dbReference type="SMART" id="SM00448">
    <property type="entry name" value="REC"/>
    <property type="match status" value="1"/>
</dbReference>
<evidence type="ECO:0000256" key="2">
    <source>
        <dbReference type="ARBA" id="ARBA00023012"/>
    </source>
</evidence>
<dbReference type="GO" id="GO:0006355">
    <property type="term" value="P:regulation of DNA-templated transcription"/>
    <property type="evidence" value="ECO:0007669"/>
    <property type="project" value="InterPro"/>
</dbReference>
<dbReference type="InterPro" id="IPR001867">
    <property type="entry name" value="OmpR/PhoB-type_DNA-bd"/>
</dbReference>
<accession>A0A1F6CIN3</accession>
<dbReference type="SUPFAM" id="SSF52172">
    <property type="entry name" value="CheY-like"/>
    <property type="match status" value="1"/>
</dbReference>
<keyword evidence="4 7" id="KW-0238">DNA-binding</keyword>
<evidence type="ECO:0000256" key="3">
    <source>
        <dbReference type="ARBA" id="ARBA00023015"/>
    </source>
</evidence>
<feature type="domain" description="OmpR/PhoB-type" evidence="9">
    <location>
        <begin position="126"/>
        <end position="224"/>
    </location>
</feature>
<dbReference type="PROSITE" id="PS51755">
    <property type="entry name" value="OMPR_PHOB"/>
    <property type="match status" value="1"/>
</dbReference>
<evidence type="ECO:0000256" key="6">
    <source>
        <dbReference type="PROSITE-ProRule" id="PRU00169"/>
    </source>
</evidence>
<dbReference type="InterPro" id="IPR001789">
    <property type="entry name" value="Sig_transdc_resp-reg_receiver"/>
</dbReference>
<dbReference type="FunFam" id="3.40.50.2300:FF:000002">
    <property type="entry name" value="DNA-binding response regulator PhoP"/>
    <property type="match status" value="1"/>
</dbReference>
<dbReference type="PANTHER" id="PTHR48111:SF1">
    <property type="entry name" value="TWO-COMPONENT RESPONSE REGULATOR ORR33"/>
    <property type="match status" value="1"/>
</dbReference>
<dbReference type="CDD" id="cd00383">
    <property type="entry name" value="trans_reg_C"/>
    <property type="match status" value="1"/>
</dbReference>
<dbReference type="EMBL" id="MFKW01000086">
    <property type="protein sequence ID" value="OGG48722.1"/>
    <property type="molecule type" value="Genomic_DNA"/>
</dbReference>
<feature type="DNA-binding region" description="OmpR/PhoB-type" evidence="7">
    <location>
        <begin position="126"/>
        <end position="224"/>
    </location>
</feature>
<dbReference type="Gene3D" id="3.40.50.2300">
    <property type="match status" value="1"/>
</dbReference>
<feature type="modified residue" description="4-aspartylphosphate" evidence="6">
    <location>
        <position position="53"/>
    </location>
</feature>
<dbReference type="CDD" id="cd17624">
    <property type="entry name" value="REC_OmpR_PmrA-like"/>
    <property type="match status" value="1"/>
</dbReference>
<gene>
    <name evidence="10" type="ORF">A2704_03175</name>
</gene>
<sequence>MKILLVEDEEKLAEALKRGLEMSGYTVDIISDGRKALTRISLHRNDYDVVILDLMLPSMDGHEICKEMRANDITVPILVLTARAETDTKVELLLSGADDYLVKPFSFAELSARVQALLRRPSGSLPQILYAGDITLNPATREATREGRELPLTLKEFGLLEYFMRHPNTVVNREDLLSHLWDFNYVGFSNVVDVHIKNLRRKLDGEKGDGILETVRGVGYRLRV</sequence>
<proteinExistence type="predicted"/>
<evidence type="ECO:0000256" key="4">
    <source>
        <dbReference type="ARBA" id="ARBA00023125"/>
    </source>
</evidence>
<dbReference type="InterPro" id="IPR036388">
    <property type="entry name" value="WH-like_DNA-bd_sf"/>
</dbReference>
<evidence type="ECO:0000256" key="7">
    <source>
        <dbReference type="PROSITE-ProRule" id="PRU01091"/>
    </source>
</evidence>
<dbReference type="PANTHER" id="PTHR48111">
    <property type="entry name" value="REGULATOR OF RPOS"/>
    <property type="match status" value="1"/>
</dbReference>
<evidence type="ECO:0000259" key="9">
    <source>
        <dbReference type="PROSITE" id="PS51755"/>
    </source>
</evidence>
<evidence type="ECO:0000313" key="10">
    <source>
        <dbReference type="EMBL" id="OGG48722.1"/>
    </source>
</evidence>
<keyword evidence="5" id="KW-0804">Transcription</keyword>
<dbReference type="Proteomes" id="UP000176445">
    <property type="component" value="Unassembled WGS sequence"/>
</dbReference>
<keyword evidence="1 6" id="KW-0597">Phosphoprotein</keyword>
<dbReference type="PROSITE" id="PS50110">
    <property type="entry name" value="RESPONSE_REGULATORY"/>
    <property type="match status" value="1"/>
</dbReference>
<feature type="domain" description="Response regulatory" evidence="8">
    <location>
        <begin position="2"/>
        <end position="118"/>
    </location>
</feature>
<dbReference type="GO" id="GO:0000156">
    <property type="term" value="F:phosphorelay response regulator activity"/>
    <property type="evidence" value="ECO:0007669"/>
    <property type="project" value="TreeGrafter"/>
</dbReference>
<reference evidence="10 11" key="1">
    <citation type="journal article" date="2016" name="Nat. Commun.">
        <title>Thousands of microbial genomes shed light on interconnected biogeochemical processes in an aquifer system.</title>
        <authorList>
            <person name="Anantharaman K."/>
            <person name="Brown C.T."/>
            <person name="Hug L.A."/>
            <person name="Sharon I."/>
            <person name="Castelle C.J."/>
            <person name="Probst A.J."/>
            <person name="Thomas B.C."/>
            <person name="Singh A."/>
            <person name="Wilkins M.J."/>
            <person name="Karaoz U."/>
            <person name="Brodie E.L."/>
            <person name="Williams K.H."/>
            <person name="Hubbard S.S."/>
            <person name="Banfield J.F."/>
        </authorList>
    </citation>
    <scope>NUCLEOTIDE SEQUENCE [LARGE SCALE GENOMIC DNA]</scope>
</reference>
<dbReference type="SMART" id="SM00862">
    <property type="entry name" value="Trans_reg_C"/>
    <property type="match status" value="1"/>
</dbReference>
<dbReference type="GO" id="GO:0005829">
    <property type="term" value="C:cytosol"/>
    <property type="evidence" value="ECO:0007669"/>
    <property type="project" value="TreeGrafter"/>
</dbReference>
<dbReference type="FunFam" id="1.10.10.10:FF:000005">
    <property type="entry name" value="Two-component system response regulator"/>
    <property type="match status" value="1"/>
</dbReference>
<dbReference type="Gene3D" id="6.10.250.690">
    <property type="match status" value="1"/>
</dbReference>
<dbReference type="Gene3D" id="1.10.10.10">
    <property type="entry name" value="Winged helix-like DNA-binding domain superfamily/Winged helix DNA-binding domain"/>
    <property type="match status" value="1"/>
</dbReference>
<dbReference type="Pfam" id="PF00072">
    <property type="entry name" value="Response_reg"/>
    <property type="match status" value="1"/>
</dbReference>
<evidence type="ECO:0000313" key="11">
    <source>
        <dbReference type="Proteomes" id="UP000176445"/>
    </source>
</evidence>
<name>A0A1F6CIN3_9BACT</name>
<dbReference type="InterPro" id="IPR039420">
    <property type="entry name" value="WalR-like"/>
</dbReference>
<evidence type="ECO:0000256" key="5">
    <source>
        <dbReference type="ARBA" id="ARBA00023163"/>
    </source>
</evidence>
<dbReference type="Pfam" id="PF00486">
    <property type="entry name" value="Trans_reg_C"/>
    <property type="match status" value="1"/>
</dbReference>
<evidence type="ECO:0000259" key="8">
    <source>
        <dbReference type="PROSITE" id="PS50110"/>
    </source>
</evidence>
<dbReference type="AlphaFoldDB" id="A0A1F6CIN3"/>
<keyword evidence="2" id="KW-0902">Two-component regulatory system</keyword>
<evidence type="ECO:0000256" key="1">
    <source>
        <dbReference type="ARBA" id="ARBA00022553"/>
    </source>
</evidence>
<keyword evidence="3" id="KW-0805">Transcription regulation</keyword>
<protein>
    <submittedName>
        <fullName evidence="10">DNA-binding response regulator</fullName>
    </submittedName>
</protein>
<dbReference type="GO" id="GO:0000976">
    <property type="term" value="F:transcription cis-regulatory region binding"/>
    <property type="evidence" value="ECO:0007669"/>
    <property type="project" value="TreeGrafter"/>
</dbReference>
<organism evidence="10 11">
    <name type="scientific">Candidatus Kaiserbacteria bacterium RIFCSPHIGHO2_01_FULL_54_36b</name>
    <dbReference type="NCBI Taxonomy" id="1798483"/>
    <lineage>
        <taxon>Bacteria</taxon>
        <taxon>Candidatus Kaiseribacteriota</taxon>
    </lineage>
</organism>
<dbReference type="GO" id="GO:0032993">
    <property type="term" value="C:protein-DNA complex"/>
    <property type="evidence" value="ECO:0007669"/>
    <property type="project" value="TreeGrafter"/>
</dbReference>